<dbReference type="CDD" id="cd00555">
    <property type="entry name" value="Maf"/>
    <property type="match status" value="1"/>
</dbReference>
<dbReference type="AlphaFoldDB" id="A0A1T1D0K1"/>
<comment type="catalytic activity">
    <reaction evidence="3">
        <text>a ribonucleoside 5'-triphosphate + H2O = a ribonucleoside 5'-phosphate + diphosphate + H(+)</text>
        <dbReference type="Rhea" id="RHEA:23996"/>
        <dbReference type="ChEBI" id="CHEBI:15377"/>
        <dbReference type="ChEBI" id="CHEBI:15378"/>
        <dbReference type="ChEBI" id="CHEBI:33019"/>
        <dbReference type="ChEBI" id="CHEBI:58043"/>
        <dbReference type="ChEBI" id="CHEBI:61557"/>
        <dbReference type="EC" id="3.6.1.9"/>
    </reaction>
</comment>
<protein>
    <recommendedName>
        <fullName evidence="3">Nucleoside triphosphate pyrophosphatase</fullName>
        <ecNumber evidence="3">3.6.1.9</ecNumber>
    </recommendedName>
    <alternativeName>
        <fullName evidence="3">Nucleotide pyrophosphatase</fullName>
        <shortName evidence="3">Nucleotide PPase</shortName>
    </alternativeName>
</protein>
<comment type="function">
    <text evidence="3">Nucleoside triphosphate pyrophosphatase. May have a dual role in cell division arrest and in preventing the incorporation of modified nucleotides into cellular nucleic acids.</text>
</comment>
<proteinExistence type="inferred from homology"/>
<dbReference type="SUPFAM" id="SSF52972">
    <property type="entry name" value="ITPase-like"/>
    <property type="match status" value="1"/>
</dbReference>
<feature type="region of interest" description="Disordered" evidence="4">
    <location>
        <begin position="200"/>
        <end position="222"/>
    </location>
</feature>
<comment type="similarity">
    <text evidence="3">Belongs to the Maf family.</text>
</comment>
<dbReference type="Gene3D" id="3.90.950.10">
    <property type="match status" value="1"/>
</dbReference>
<feature type="active site" description="Proton acceptor" evidence="3">
    <location>
        <position position="69"/>
    </location>
</feature>
<comment type="caution">
    <text evidence="3">Lacks conserved residue(s) required for the propagation of feature annotation.</text>
</comment>
<keyword evidence="2 3" id="KW-0378">Hydrolase</keyword>
<dbReference type="PANTHER" id="PTHR43213:SF5">
    <property type="entry name" value="BIFUNCTIONAL DTTP_UTP PYROPHOSPHATASE_METHYLTRANSFERASE PROTEIN-RELATED"/>
    <property type="match status" value="1"/>
</dbReference>
<comment type="caution">
    <text evidence="5">The sequence shown here is derived from an EMBL/GenBank/DDBJ whole genome shotgun (WGS) entry which is preliminary data.</text>
</comment>
<comment type="subcellular location">
    <subcellularLocation>
        <location evidence="3">Cytoplasm</location>
    </subcellularLocation>
</comment>
<evidence type="ECO:0000256" key="2">
    <source>
        <dbReference type="ARBA" id="ARBA00022801"/>
    </source>
</evidence>
<name>A0A1T1D0K1_9SYNE</name>
<dbReference type="InterPro" id="IPR029001">
    <property type="entry name" value="ITPase-like_fam"/>
</dbReference>
<dbReference type="GO" id="GO:0005737">
    <property type="term" value="C:cytoplasm"/>
    <property type="evidence" value="ECO:0007669"/>
    <property type="project" value="UniProtKB-SubCell"/>
</dbReference>
<dbReference type="EC" id="3.6.1.9" evidence="3"/>
<keyword evidence="3" id="KW-0546">Nucleotide metabolism</keyword>
<dbReference type="InterPro" id="IPR003697">
    <property type="entry name" value="Maf-like"/>
</dbReference>
<evidence type="ECO:0000313" key="6">
    <source>
        <dbReference type="Proteomes" id="UP000242590"/>
    </source>
</evidence>
<reference evidence="5 6" key="1">
    <citation type="submission" date="2017-02" db="EMBL/GenBank/DDBJ databases">
        <title>Draft Genome Sequences of 'Candidatus Synechococcus spongiarum', Cyanobacterial Symbionts of the Mediterranean Sponge Aplysina aerophoba from two locations.</title>
        <authorList>
            <person name="Slaby B.M."/>
            <person name="Hentschel U."/>
        </authorList>
    </citation>
    <scope>NUCLEOTIDE SEQUENCE [LARGE SCALE GENOMIC DNA]</scope>
    <source>
        <strain evidence="5">LMB bulk15N</strain>
    </source>
</reference>
<dbReference type="PIRSF" id="PIRSF006305">
    <property type="entry name" value="Maf"/>
    <property type="match status" value="1"/>
</dbReference>
<keyword evidence="3" id="KW-0963">Cytoplasm</keyword>
<dbReference type="Pfam" id="PF02545">
    <property type="entry name" value="Maf"/>
    <property type="match status" value="1"/>
</dbReference>
<dbReference type="HAMAP" id="MF_00528">
    <property type="entry name" value="Maf"/>
    <property type="match status" value="1"/>
</dbReference>
<feature type="compositionally biased region" description="Basic and acidic residues" evidence="4">
    <location>
        <begin position="200"/>
        <end position="214"/>
    </location>
</feature>
<dbReference type="PANTHER" id="PTHR43213">
    <property type="entry name" value="BIFUNCTIONAL DTTP/UTP PYROPHOSPHATASE/METHYLTRANSFERASE PROTEIN-RELATED"/>
    <property type="match status" value="1"/>
</dbReference>
<evidence type="ECO:0000256" key="3">
    <source>
        <dbReference type="HAMAP-Rule" id="MF_00528"/>
    </source>
</evidence>
<dbReference type="GO" id="GO:0047429">
    <property type="term" value="F:nucleoside triphosphate diphosphatase activity"/>
    <property type="evidence" value="ECO:0007669"/>
    <property type="project" value="UniProtKB-EC"/>
</dbReference>
<organism evidence="5 6">
    <name type="scientific">Candidatus Synechococcus spongiarum LMB bulk15N</name>
    <dbReference type="NCBI Taxonomy" id="1943583"/>
    <lineage>
        <taxon>Bacteria</taxon>
        <taxon>Bacillati</taxon>
        <taxon>Cyanobacteriota</taxon>
        <taxon>Cyanophyceae</taxon>
        <taxon>Synechococcales</taxon>
        <taxon>Synechococcaceae</taxon>
        <taxon>Synechococcus</taxon>
    </lineage>
</organism>
<accession>A0A1T1D0K1</accession>
<dbReference type="EMBL" id="MWLE01000081">
    <property type="protein sequence ID" value="OOV34344.1"/>
    <property type="molecule type" value="Genomic_DNA"/>
</dbReference>
<dbReference type="NCBIfam" id="TIGR00172">
    <property type="entry name" value="maf"/>
    <property type="match status" value="1"/>
</dbReference>
<evidence type="ECO:0000313" key="5">
    <source>
        <dbReference type="EMBL" id="OOV34344.1"/>
    </source>
</evidence>
<comment type="catalytic activity">
    <reaction evidence="3">
        <text>a 2'-deoxyribonucleoside 5'-triphosphate + H2O = a 2'-deoxyribonucleoside 5'-phosphate + diphosphate + H(+)</text>
        <dbReference type="Rhea" id="RHEA:44644"/>
        <dbReference type="ChEBI" id="CHEBI:15377"/>
        <dbReference type="ChEBI" id="CHEBI:15378"/>
        <dbReference type="ChEBI" id="CHEBI:33019"/>
        <dbReference type="ChEBI" id="CHEBI:61560"/>
        <dbReference type="ChEBI" id="CHEBI:65317"/>
        <dbReference type="EC" id="3.6.1.9"/>
    </reaction>
</comment>
<sequence>MILASASPSRRRLLEQARIPCRVQVSGFDEDSLPRGMEPAPLVTALARGKAEAVLDRLPHPGPLVLGCDSVLAFQGIIQGKPTYPDDAIRRWQAMAGKEGALYTGHCLLDSGLERACHGAVVTRIRFAAVDEVTIKHYVATGEPLGCAGAFALEGRGGLLIDAIEGCVSNVMGLSLPWLRRHLVAWGVDLAALWSAGRTDQDGADKGETNRDGARSGIPPVG</sequence>
<evidence type="ECO:0000256" key="4">
    <source>
        <dbReference type="SAM" id="MobiDB-lite"/>
    </source>
</evidence>
<dbReference type="GO" id="GO:0009117">
    <property type="term" value="P:nucleotide metabolic process"/>
    <property type="evidence" value="ECO:0007669"/>
    <property type="project" value="UniProtKB-KW"/>
</dbReference>
<dbReference type="Proteomes" id="UP000242590">
    <property type="component" value="Unassembled WGS sequence"/>
</dbReference>
<gene>
    <name evidence="5" type="ORF">BV53_05820</name>
</gene>
<evidence type="ECO:0000256" key="1">
    <source>
        <dbReference type="ARBA" id="ARBA00001968"/>
    </source>
</evidence>
<comment type="cofactor">
    <cofactor evidence="1 3">
        <name>a divalent metal cation</name>
        <dbReference type="ChEBI" id="CHEBI:60240"/>
    </cofactor>
</comment>